<dbReference type="EMBL" id="MU864353">
    <property type="protein sequence ID" value="KAK4192617.1"/>
    <property type="molecule type" value="Genomic_DNA"/>
</dbReference>
<dbReference type="AlphaFoldDB" id="A0AAN6X5R4"/>
<evidence type="ECO:0000313" key="2">
    <source>
        <dbReference type="EMBL" id="KAK4192617.1"/>
    </source>
</evidence>
<feature type="compositionally biased region" description="Basic and acidic residues" evidence="1">
    <location>
        <begin position="1"/>
        <end position="22"/>
    </location>
</feature>
<feature type="region of interest" description="Disordered" evidence="1">
    <location>
        <begin position="1"/>
        <end position="41"/>
    </location>
</feature>
<name>A0AAN6X5R4_9PEZI</name>
<reference evidence="2" key="2">
    <citation type="submission" date="2023-05" db="EMBL/GenBank/DDBJ databases">
        <authorList>
            <consortium name="Lawrence Berkeley National Laboratory"/>
            <person name="Steindorff A."/>
            <person name="Hensen N."/>
            <person name="Bonometti L."/>
            <person name="Westerberg I."/>
            <person name="Brannstrom I.O."/>
            <person name="Guillou S."/>
            <person name="Cros-Aarteil S."/>
            <person name="Calhoun S."/>
            <person name="Haridas S."/>
            <person name="Kuo A."/>
            <person name="Mondo S."/>
            <person name="Pangilinan J."/>
            <person name="Riley R."/>
            <person name="Labutti K."/>
            <person name="Andreopoulos B."/>
            <person name="Lipzen A."/>
            <person name="Chen C."/>
            <person name="Yanf M."/>
            <person name="Daum C."/>
            <person name="Ng V."/>
            <person name="Clum A."/>
            <person name="Ohm R."/>
            <person name="Martin F."/>
            <person name="Silar P."/>
            <person name="Natvig D."/>
            <person name="Lalanne C."/>
            <person name="Gautier V."/>
            <person name="Ament-Velasquez S.L."/>
            <person name="Kruys A."/>
            <person name="Hutchinson M.I."/>
            <person name="Powell A.J."/>
            <person name="Barry K."/>
            <person name="Miller A.N."/>
            <person name="Grigoriev I.V."/>
            <person name="Debuchy R."/>
            <person name="Gladieux P."/>
            <person name="Thoren M.H."/>
            <person name="Johannesson H."/>
        </authorList>
    </citation>
    <scope>NUCLEOTIDE SEQUENCE</scope>
    <source>
        <strain evidence="2">PSN309</strain>
    </source>
</reference>
<comment type="caution">
    <text evidence="2">The sequence shown here is derived from an EMBL/GenBank/DDBJ whole genome shotgun (WGS) entry which is preliminary data.</text>
</comment>
<protein>
    <submittedName>
        <fullName evidence="2">Uncharacterized protein</fullName>
    </submittedName>
</protein>
<gene>
    <name evidence="2" type="ORF">QBC35DRAFT_196804</name>
</gene>
<feature type="compositionally biased region" description="Low complexity" evidence="1">
    <location>
        <begin position="141"/>
        <end position="153"/>
    </location>
</feature>
<reference evidence="2" key="1">
    <citation type="journal article" date="2023" name="Mol. Phylogenet. Evol.">
        <title>Genome-scale phylogeny and comparative genomics of the fungal order Sordariales.</title>
        <authorList>
            <person name="Hensen N."/>
            <person name="Bonometti L."/>
            <person name="Westerberg I."/>
            <person name="Brannstrom I.O."/>
            <person name="Guillou S."/>
            <person name="Cros-Aarteil S."/>
            <person name="Calhoun S."/>
            <person name="Haridas S."/>
            <person name="Kuo A."/>
            <person name="Mondo S."/>
            <person name="Pangilinan J."/>
            <person name="Riley R."/>
            <person name="LaButti K."/>
            <person name="Andreopoulos B."/>
            <person name="Lipzen A."/>
            <person name="Chen C."/>
            <person name="Yan M."/>
            <person name="Daum C."/>
            <person name="Ng V."/>
            <person name="Clum A."/>
            <person name="Steindorff A."/>
            <person name="Ohm R.A."/>
            <person name="Martin F."/>
            <person name="Silar P."/>
            <person name="Natvig D.O."/>
            <person name="Lalanne C."/>
            <person name="Gautier V."/>
            <person name="Ament-Velasquez S.L."/>
            <person name="Kruys A."/>
            <person name="Hutchinson M.I."/>
            <person name="Powell A.J."/>
            <person name="Barry K."/>
            <person name="Miller A.N."/>
            <person name="Grigoriev I.V."/>
            <person name="Debuchy R."/>
            <person name="Gladieux P."/>
            <person name="Hiltunen Thoren M."/>
            <person name="Johannesson H."/>
        </authorList>
    </citation>
    <scope>NUCLEOTIDE SEQUENCE</scope>
    <source>
        <strain evidence="2">PSN309</strain>
    </source>
</reference>
<evidence type="ECO:0000256" key="1">
    <source>
        <dbReference type="SAM" id="MobiDB-lite"/>
    </source>
</evidence>
<sequence length="322" mass="34211">MEKDHSAKREGKGKGKAEDAGRGVDSIATESTKNQTTDSPLARIAQSATALPSFLMPGPASALSAGGEKGEASRVGQVLARAGESSVQVRSNIPSGGGVMRTGQTQAHIAQQDAAFAAFMQSDEVPMLSEPGEPVGAGELARSSRSASPSVPAIEQPSQSVIQQMARDGADVVALLSCDEDLEPVFELPPAQPVSEVELAGLRRALFGEGPENNTTSMAWDGVLNFIPEYLQAQGTVGTQQDDVLLSTHFGRTDGHEAWQSWIDQWSRVLTDYQDEVWGDLGALVDGARAEIKQLEEAKPGEKPEFRALLRLRSLLGHLRGT</sequence>
<accession>A0AAN6X5R4</accession>
<proteinExistence type="predicted"/>
<feature type="region of interest" description="Disordered" evidence="1">
    <location>
        <begin position="131"/>
        <end position="155"/>
    </location>
</feature>
<organism evidence="2 3">
    <name type="scientific">Podospora australis</name>
    <dbReference type="NCBI Taxonomy" id="1536484"/>
    <lineage>
        <taxon>Eukaryota</taxon>
        <taxon>Fungi</taxon>
        <taxon>Dikarya</taxon>
        <taxon>Ascomycota</taxon>
        <taxon>Pezizomycotina</taxon>
        <taxon>Sordariomycetes</taxon>
        <taxon>Sordariomycetidae</taxon>
        <taxon>Sordariales</taxon>
        <taxon>Podosporaceae</taxon>
        <taxon>Podospora</taxon>
    </lineage>
</organism>
<keyword evidence="3" id="KW-1185">Reference proteome</keyword>
<dbReference type="Proteomes" id="UP001302126">
    <property type="component" value="Unassembled WGS sequence"/>
</dbReference>
<feature type="compositionally biased region" description="Polar residues" evidence="1">
    <location>
        <begin position="28"/>
        <end position="39"/>
    </location>
</feature>
<evidence type="ECO:0000313" key="3">
    <source>
        <dbReference type="Proteomes" id="UP001302126"/>
    </source>
</evidence>